<comment type="caution">
    <text evidence="2">The sequence shown here is derived from an EMBL/GenBank/DDBJ whole genome shotgun (WGS) entry which is preliminary data.</text>
</comment>
<feature type="region of interest" description="Disordered" evidence="1">
    <location>
        <begin position="471"/>
        <end position="501"/>
    </location>
</feature>
<gene>
    <name evidence="2" type="ORF">KVT40_004264</name>
</gene>
<feature type="compositionally biased region" description="Polar residues" evidence="1">
    <location>
        <begin position="471"/>
        <end position="483"/>
    </location>
</feature>
<proteinExistence type="predicted"/>
<evidence type="ECO:0000313" key="3">
    <source>
        <dbReference type="Proteomes" id="UP000809789"/>
    </source>
</evidence>
<reference evidence="2" key="1">
    <citation type="submission" date="2021-07" db="EMBL/GenBank/DDBJ databases">
        <title>Elsinoe batatas strain:CRI-CJ2 Genome sequencing and assembly.</title>
        <authorList>
            <person name="Huang L."/>
        </authorList>
    </citation>
    <scope>NUCLEOTIDE SEQUENCE</scope>
    <source>
        <strain evidence="2">CRI-CJ2</strain>
    </source>
</reference>
<evidence type="ECO:0000256" key="1">
    <source>
        <dbReference type="SAM" id="MobiDB-lite"/>
    </source>
</evidence>
<dbReference type="AlphaFoldDB" id="A0A8K0L1X6"/>
<evidence type="ECO:0000313" key="2">
    <source>
        <dbReference type="EMBL" id="KAG8628391.1"/>
    </source>
</evidence>
<feature type="compositionally biased region" description="Low complexity" evidence="1">
    <location>
        <begin position="484"/>
        <end position="498"/>
    </location>
</feature>
<dbReference type="EMBL" id="JAESVG020000004">
    <property type="protein sequence ID" value="KAG8628391.1"/>
    <property type="molecule type" value="Genomic_DNA"/>
</dbReference>
<accession>A0A8K0L1X6</accession>
<dbReference type="OrthoDB" id="10612342at2759"/>
<keyword evidence="3" id="KW-1185">Reference proteome</keyword>
<sequence>MPSSPFLRLPAELRRHIYQLVGIGSHAQSDGMELVVLENWRIPNTLKLNSEIAYDVLKCFPNLCFGVHVRWPPGRGPEPHDYLSHEVLAWLEDMARTGKGIWRLQVVAPPLLQFRWTCGPTGIGVKPLDLSDLQMPDEIYYQAKLPDCGLSYEVVRLTATHGVIRELLTSLQGECQTGFQLKHIQLIAEAAYRFEMELKDMMKAKDVVDDRPPAFGLFAMSSLTTWDALYPWLRPVPVFDLGRGTSFLHLPVEIRFMIYDLANDKLHQSATHPLSSWKPSPLLLAHPTIAHELLSQFNKRVFQMSEQHLQPVAFRAGLAHMDEHAFSKASLELLEARSSPQLKQVRFTAPGLCTLIFRVTGINGGKLDITVGKVMKPSSAKDIARMNRYDLKEFRYPNMRTAFREKLHKQLQTSITKRRGYGLTITELRMILAAAMDFHDRIEEKDKVVVDKEVSEEASADLMATWMARSQDSAVPTGSQQAISSVSSAAAPSHAPSVPSHPPVNSMLGHHILSPHPMTIQQLRQAVANRSAVPTMRLQPRQNPSRNPPAQIATHIPPHLHNGINQTIAQTPTHTSQLSSSSQQLAYQLNLLQGQRQMVALNARLAARNNSATSNSNANQPQSTTAQVVAQPAQQTGCSAKKKQAAVVDLTRDDVIVINDD</sequence>
<name>A0A8K0L1X6_9PEZI</name>
<dbReference type="Proteomes" id="UP000809789">
    <property type="component" value="Unassembled WGS sequence"/>
</dbReference>
<feature type="region of interest" description="Disordered" evidence="1">
    <location>
        <begin position="535"/>
        <end position="563"/>
    </location>
</feature>
<protein>
    <submittedName>
        <fullName evidence="2">Uncharacterized protein</fullName>
    </submittedName>
</protein>
<organism evidence="2 3">
    <name type="scientific">Elsinoe batatas</name>
    <dbReference type="NCBI Taxonomy" id="2601811"/>
    <lineage>
        <taxon>Eukaryota</taxon>
        <taxon>Fungi</taxon>
        <taxon>Dikarya</taxon>
        <taxon>Ascomycota</taxon>
        <taxon>Pezizomycotina</taxon>
        <taxon>Dothideomycetes</taxon>
        <taxon>Dothideomycetidae</taxon>
        <taxon>Myriangiales</taxon>
        <taxon>Elsinoaceae</taxon>
        <taxon>Elsinoe</taxon>
    </lineage>
</organism>